<name>A0A7W9BIV0_9RHOB</name>
<comment type="caution">
    <text evidence="2">The sequence shown here is derived from an EMBL/GenBank/DDBJ whole genome shotgun (WGS) entry which is preliminary data.</text>
</comment>
<protein>
    <submittedName>
        <fullName evidence="2">Putative membrane protein YgcG</fullName>
    </submittedName>
</protein>
<sequence length="163" mass="18250">MLLLFASQAQAQTTYPDYENLYVNDYAGIIPNSWESRLRFKLEALKVARDIDFTILTINRMSDYGHDGAIEPFATGLFNKWGIGDSLRNDGILLLVSRFDRALRIELGSGYGNALDAEMQRIINTTITPAFREDAYYAGIDNGATKIIRAVTGRFPANTIPTF</sequence>
<dbReference type="Proteomes" id="UP000535415">
    <property type="component" value="Unassembled WGS sequence"/>
</dbReference>
<evidence type="ECO:0000259" key="1">
    <source>
        <dbReference type="Pfam" id="PF04536"/>
    </source>
</evidence>
<dbReference type="Pfam" id="PF04536">
    <property type="entry name" value="TPM_phosphatase"/>
    <property type="match status" value="1"/>
</dbReference>
<dbReference type="PANTHER" id="PTHR30373">
    <property type="entry name" value="UPF0603 PROTEIN YGCG"/>
    <property type="match status" value="1"/>
</dbReference>
<keyword evidence="3" id="KW-1185">Reference proteome</keyword>
<gene>
    <name evidence="2" type="ORF">FHS72_000931</name>
</gene>
<evidence type="ECO:0000313" key="3">
    <source>
        <dbReference type="Proteomes" id="UP000535415"/>
    </source>
</evidence>
<dbReference type="EMBL" id="JACIJM010000002">
    <property type="protein sequence ID" value="MBB5721324.1"/>
    <property type="molecule type" value="Genomic_DNA"/>
</dbReference>
<dbReference type="Gene3D" id="3.10.310.50">
    <property type="match status" value="1"/>
</dbReference>
<dbReference type="AlphaFoldDB" id="A0A7W9BIV0"/>
<evidence type="ECO:0000313" key="2">
    <source>
        <dbReference type="EMBL" id="MBB5721324.1"/>
    </source>
</evidence>
<dbReference type="RefSeq" id="WP_183526260.1">
    <property type="nucleotide sequence ID" value="NZ_JACIJM010000002.1"/>
</dbReference>
<organism evidence="2 3">
    <name type="scientific">Yoonia ponticola</name>
    <dbReference type="NCBI Taxonomy" id="1524255"/>
    <lineage>
        <taxon>Bacteria</taxon>
        <taxon>Pseudomonadati</taxon>
        <taxon>Pseudomonadota</taxon>
        <taxon>Alphaproteobacteria</taxon>
        <taxon>Rhodobacterales</taxon>
        <taxon>Paracoccaceae</taxon>
        <taxon>Yoonia</taxon>
    </lineage>
</organism>
<proteinExistence type="predicted"/>
<feature type="domain" description="TPM" evidence="1">
    <location>
        <begin position="23"/>
        <end position="149"/>
    </location>
</feature>
<dbReference type="PANTHER" id="PTHR30373:SF2">
    <property type="entry name" value="UPF0603 PROTEIN YGCG"/>
    <property type="match status" value="1"/>
</dbReference>
<dbReference type="InterPro" id="IPR007621">
    <property type="entry name" value="TPM_dom"/>
</dbReference>
<reference evidence="2 3" key="1">
    <citation type="submission" date="2020-08" db="EMBL/GenBank/DDBJ databases">
        <title>Genomic Encyclopedia of Type Strains, Phase IV (KMG-IV): sequencing the most valuable type-strain genomes for metagenomic binning, comparative biology and taxonomic classification.</title>
        <authorList>
            <person name="Goeker M."/>
        </authorList>
    </citation>
    <scope>NUCLEOTIDE SEQUENCE [LARGE SCALE GENOMIC DNA]</scope>
    <source>
        <strain evidence="2 3">DSM 101064</strain>
    </source>
</reference>
<accession>A0A7W9BIV0</accession>